<dbReference type="PROSITE" id="PS00187">
    <property type="entry name" value="TPP_ENZYMES"/>
    <property type="match status" value="1"/>
</dbReference>
<dbReference type="GO" id="GO:0009099">
    <property type="term" value="P:L-valine biosynthetic process"/>
    <property type="evidence" value="ECO:0007669"/>
    <property type="project" value="TreeGrafter"/>
</dbReference>
<dbReference type="EC" id="2.2.1.6" evidence="7"/>
<name>A0A8T4LAM3_9ARCH</name>
<dbReference type="SUPFAM" id="SSF52467">
    <property type="entry name" value="DHS-like NAD/FAD-binding domain"/>
    <property type="match status" value="1"/>
</dbReference>
<dbReference type="GO" id="GO:0003984">
    <property type="term" value="F:acetolactate synthase activity"/>
    <property type="evidence" value="ECO:0007669"/>
    <property type="project" value="UniProtKB-EC"/>
</dbReference>
<accession>A0A8T4LAM3</accession>
<dbReference type="PANTHER" id="PTHR18968:SF129">
    <property type="entry name" value="ACETOLACTATE SYNTHASE"/>
    <property type="match status" value="1"/>
</dbReference>
<dbReference type="GO" id="GO:0044272">
    <property type="term" value="P:sulfur compound biosynthetic process"/>
    <property type="evidence" value="ECO:0007669"/>
    <property type="project" value="UniProtKB-ARBA"/>
</dbReference>
<dbReference type="Pfam" id="PF02776">
    <property type="entry name" value="TPP_enzyme_N"/>
    <property type="match status" value="1"/>
</dbReference>
<dbReference type="GO" id="GO:0030976">
    <property type="term" value="F:thiamine pyrophosphate binding"/>
    <property type="evidence" value="ECO:0007669"/>
    <property type="project" value="InterPro"/>
</dbReference>
<comment type="caution">
    <text evidence="7">The sequence shown here is derived from an EMBL/GenBank/DDBJ whole genome shotgun (WGS) entry which is preliminary data.</text>
</comment>
<dbReference type="InterPro" id="IPR045229">
    <property type="entry name" value="TPP_enz"/>
</dbReference>
<keyword evidence="2 3" id="KW-0786">Thiamine pyrophosphate</keyword>
<evidence type="ECO:0000259" key="4">
    <source>
        <dbReference type="Pfam" id="PF00205"/>
    </source>
</evidence>
<feature type="domain" description="Thiamine pyrophosphate enzyme central" evidence="4">
    <location>
        <begin position="186"/>
        <end position="318"/>
    </location>
</feature>
<dbReference type="CDD" id="cd07035">
    <property type="entry name" value="TPP_PYR_POX_like"/>
    <property type="match status" value="1"/>
</dbReference>
<dbReference type="InterPro" id="IPR011766">
    <property type="entry name" value="TPP_enzyme_TPP-bd"/>
</dbReference>
<evidence type="ECO:0000259" key="6">
    <source>
        <dbReference type="Pfam" id="PF02776"/>
    </source>
</evidence>
<dbReference type="SUPFAM" id="SSF52518">
    <property type="entry name" value="Thiamin diphosphate-binding fold (THDP-binding)"/>
    <property type="match status" value="2"/>
</dbReference>
<dbReference type="EMBL" id="JAGVWE010000003">
    <property type="protein sequence ID" value="MBS3062992.1"/>
    <property type="molecule type" value="Genomic_DNA"/>
</dbReference>
<dbReference type="GO" id="GO:0009097">
    <property type="term" value="P:isoleucine biosynthetic process"/>
    <property type="evidence" value="ECO:0007669"/>
    <property type="project" value="TreeGrafter"/>
</dbReference>
<dbReference type="InterPro" id="IPR000399">
    <property type="entry name" value="TPP-bd_CS"/>
</dbReference>
<proteinExistence type="inferred from homology"/>
<organism evidence="7 8">
    <name type="scientific">Candidatus Iainarchaeum sp</name>
    <dbReference type="NCBI Taxonomy" id="3101447"/>
    <lineage>
        <taxon>Archaea</taxon>
        <taxon>Candidatus Iainarchaeota</taxon>
        <taxon>Candidatus Iainarchaeia</taxon>
        <taxon>Candidatus Iainarchaeales</taxon>
        <taxon>Candidatus Iainarchaeaceae</taxon>
        <taxon>Candidatus Iainarchaeum</taxon>
    </lineage>
</organism>
<dbReference type="NCBIfam" id="NF006187">
    <property type="entry name" value="PRK08322.1"/>
    <property type="match status" value="1"/>
</dbReference>
<dbReference type="GO" id="GO:0050660">
    <property type="term" value="F:flavin adenine dinucleotide binding"/>
    <property type="evidence" value="ECO:0007669"/>
    <property type="project" value="TreeGrafter"/>
</dbReference>
<feature type="domain" description="Thiamine pyrophosphate enzyme TPP-binding" evidence="5">
    <location>
        <begin position="377"/>
        <end position="523"/>
    </location>
</feature>
<evidence type="ECO:0000313" key="8">
    <source>
        <dbReference type="Proteomes" id="UP000678237"/>
    </source>
</evidence>
<dbReference type="Proteomes" id="UP000678237">
    <property type="component" value="Unassembled WGS sequence"/>
</dbReference>
<dbReference type="InterPro" id="IPR012000">
    <property type="entry name" value="Thiamin_PyroP_enz_cen_dom"/>
</dbReference>
<evidence type="ECO:0000256" key="1">
    <source>
        <dbReference type="ARBA" id="ARBA00007812"/>
    </source>
</evidence>
<feature type="domain" description="Thiamine pyrophosphate enzyme N-terminal TPP-binding" evidence="6">
    <location>
        <begin position="1"/>
        <end position="115"/>
    </location>
</feature>
<dbReference type="Gene3D" id="3.40.50.1220">
    <property type="entry name" value="TPP-binding domain"/>
    <property type="match status" value="1"/>
</dbReference>
<gene>
    <name evidence="7" type="ORF">J4203_03915</name>
</gene>
<dbReference type="PANTHER" id="PTHR18968">
    <property type="entry name" value="THIAMINE PYROPHOSPHATE ENZYMES"/>
    <property type="match status" value="1"/>
</dbReference>
<protein>
    <submittedName>
        <fullName evidence="7">Acetolactate synthase large subunit</fullName>
        <ecNumber evidence="7">2.2.1.6</ecNumber>
    </submittedName>
</protein>
<evidence type="ECO:0000256" key="2">
    <source>
        <dbReference type="ARBA" id="ARBA00023052"/>
    </source>
</evidence>
<dbReference type="InterPro" id="IPR029061">
    <property type="entry name" value="THDP-binding"/>
</dbReference>
<dbReference type="FunFam" id="3.40.50.970:FF:000007">
    <property type="entry name" value="Acetolactate synthase"/>
    <property type="match status" value="1"/>
</dbReference>
<reference evidence="7" key="1">
    <citation type="submission" date="2021-03" db="EMBL/GenBank/DDBJ databases">
        <authorList>
            <person name="Jaffe A."/>
        </authorList>
    </citation>
    <scope>NUCLEOTIDE SEQUENCE</scope>
    <source>
        <strain evidence="7">RIFCSPLOWO2_01_FULL_58_19</strain>
    </source>
</reference>
<dbReference type="Pfam" id="PF00205">
    <property type="entry name" value="TPP_enzyme_M"/>
    <property type="match status" value="1"/>
</dbReference>
<evidence type="ECO:0000256" key="3">
    <source>
        <dbReference type="RuleBase" id="RU362132"/>
    </source>
</evidence>
<evidence type="ECO:0000313" key="7">
    <source>
        <dbReference type="EMBL" id="MBS3062992.1"/>
    </source>
</evidence>
<comment type="similarity">
    <text evidence="1 3">Belongs to the TPP enzyme family.</text>
</comment>
<keyword evidence="7" id="KW-0808">Transferase</keyword>
<dbReference type="Gene3D" id="3.40.50.970">
    <property type="match status" value="2"/>
</dbReference>
<dbReference type="Pfam" id="PF02775">
    <property type="entry name" value="TPP_enzyme_C"/>
    <property type="match status" value="1"/>
</dbReference>
<dbReference type="AlphaFoldDB" id="A0A8T4LAM3"/>
<evidence type="ECO:0000259" key="5">
    <source>
        <dbReference type="Pfam" id="PF02775"/>
    </source>
</evidence>
<reference evidence="7" key="2">
    <citation type="submission" date="2021-05" db="EMBL/GenBank/DDBJ databases">
        <title>Protein family content uncovers lineage relationships and bacterial pathway maintenance mechanisms in DPANN archaea.</title>
        <authorList>
            <person name="Castelle C.J."/>
            <person name="Meheust R."/>
            <person name="Jaffe A.L."/>
            <person name="Seitz K."/>
            <person name="Gong X."/>
            <person name="Baker B.J."/>
            <person name="Banfield J.F."/>
        </authorList>
    </citation>
    <scope>NUCLEOTIDE SEQUENCE</scope>
    <source>
        <strain evidence="7">RIFCSPLOWO2_01_FULL_58_19</strain>
    </source>
</reference>
<dbReference type="GO" id="GO:0000287">
    <property type="term" value="F:magnesium ion binding"/>
    <property type="evidence" value="ECO:0007669"/>
    <property type="project" value="InterPro"/>
</dbReference>
<sequence>MKVSDLFVECLENEEAEYVFGLPGEETIDILDSMNGARIKFVPVRHEQGAAFMADVYGRLTQRAGVCLATLGPGATNLITGVADANMDRAPLVAITGQAGLAKTHKESHQYIDIVSALRPITKWNARIASPDSVAEIVRKAFRVAQTEKFGATHIELPEDIAGLQSDARPLRVTSSPRFHPDILELDKAVELIQQAEKPLILAGNGVIRGRASRELVEFAVKNNVFVANTFMAKGVIPAKHELCLATIGLQQKDYVSCGFDQADLVIAVGYDFVEYGSSLWNPANNKKIIHVDSVPAEVDANYVPAVELVGDLRTTLKILSTRTGFRKGFDYPNTLRTLIKEEYAANKLDVSFPLKPQKVLYDIRKAMGDCDILISDVGAHKLWIARNYPAREPNTVIISNGFASMGIAVPGAVAAKLAEPKRQVLAVTGDGGFLMNSQEIETAKRLGVHFTIVVFNDAKYGVIGWKQKKKFGRESGVSFTNPDFVAYAESFGAKGYRVESAADLYPTLEKALSTKNVCIVDVPITYGENMIFSDKFDKNVCPI</sequence>
<dbReference type="GO" id="GO:0005948">
    <property type="term" value="C:acetolactate synthase complex"/>
    <property type="evidence" value="ECO:0007669"/>
    <property type="project" value="TreeGrafter"/>
</dbReference>
<dbReference type="InterPro" id="IPR012001">
    <property type="entry name" value="Thiamin_PyroP_enz_TPP-bd_dom"/>
</dbReference>
<dbReference type="InterPro" id="IPR029035">
    <property type="entry name" value="DHS-like_NAD/FAD-binding_dom"/>
</dbReference>